<dbReference type="Proteomes" id="UP000316096">
    <property type="component" value="Unassembled WGS sequence"/>
</dbReference>
<dbReference type="PANTHER" id="PTHR43133">
    <property type="entry name" value="RNA POLYMERASE ECF-TYPE SIGMA FACTO"/>
    <property type="match status" value="1"/>
</dbReference>
<keyword evidence="4" id="KW-0238">DNA-binding</keyword>
<evidence type="ECO:0000256" key="3">
    <source>
        <dbReference type="ARBA" id="ARBA00023082"/>
    </source>
</evidence>
<name>A0A543CQR3_9ACTN</name>
<dbReference type="GO" id="GO:0006352">
    <property type="term" value="P:DNA-templated transcription initiation"/>
    <property type="evidence" value="ECO:0007669"/>
    <property type="project" value="InterPro"/>
</dbReference>
<comment type="similarity">
    <text evidence="1">Belongs to the sigma-70 factor family. ECF subfamily.</text>
</comment>
<evidence type="ECO:0000256" key="4">
    <source>
        <dbReference type="ARBA" id="ARBA00023125"/>
    </source>
</evidence>
<dbReference type="GO" id="GO:0000428">
    <property type="term" value="C:DNA-directed RNA polymerase complex"/>
    <property type="evidence" value="ECO:0007669"/>
    <property type="project" value="UniProtKB-KW"/>
</dbReference>
<dbReference type="GO" id="GO:0016987">
    <property type="term" value="F:sigma factor activity"/>
    <property type="evidence" value="ECO:0007669"/>
    <property type="project" value="UniProtKB-KW"/>
</dbReference>
<feature type="compositionally biased region" description="Pro residues" evidence="6">
    <location>
        <begin position="388"/>
        <end position="398"/>
    </location>
</feature>
<dbReference type="OrthoDB" id="3492533at2"/>
<gene>
    <name evidence="7" type="ORF">FB559_5079</name>
</gene>
<dbReference type="InterPro" id="IPR039425">
    <property type="entry name" value="RNA_pol_sigma-70-like"/>
</dbReference>
<keyword evidence="2" id="KW-0805">Transcription regulation</keyword>
<dbReference type="SUPFAM" id="SSF88659">
    <property type="entry name" value="Sigma3 and sigma4 domains of RNA polymerase sigma factors"/>
    <property type="match status" value="1"/>
</dbReference>
<reference evidence="7 8" key="1">
    <citation type="submission" date="2019-06" db="EMBL/GenBank/DDBJ databases">
        <title>Sequencing the genomes of 1000 actinobacteria strains.</title>
        <authorList>
            <person name="Klenk H.-P."/>
        </authorList>
    </citation>
    <scope>NUCLEOTIDE SEQUENCE [LARGE SCALE GENOMIC DNA]</scope>
    <source>
        <strain evidence="7 8">DSM 102200</strain>
    </source>
</reference>
<dbReference type="PANTHER" id="PTHR43133:SF8">
    <property type="entry name" value="RNA POLYMERASE SIGMA FACTOR HI_1459-RELATED"/>
    <property type="match status" value="1"/>
</dbReference>
<dbReference type="AlphaFoldDB" id="A0A543CQR3"/>
<feature type="compositionally biased region" description="Low complexity" evidence="6">
    <location>
        <begin position="317"/>
        <end position="333"/>
    </location>
</feature>
<dbReference type="InterPro" id="IPR013324">
    <property type="entry name" value="RNA_pol_sigma_r3/r4-like"/>
</dbReference>
<dbReference type="Gene3D" id="1.10.1740.10">
    <property type="match status" value="1"/>
</dbReference>
<comment type="caution">
    <text evidence="7">The sequence shown here is derived from an EMBL/GenBank/DDBJ whole genome shotgun (WGS) entry which is preliminary data.</text>
</comment>
<keyword evidence="7" id="KW-0240">DNA-directed RNA polymerase</keyword>
<accession>A0A543CQR3</accession>
<evidence type="ECO:0000256" key="5">
    <source>
        <dbReference type="ARBA" id="ARBA00023163"/>
    </source>
</evidence>
<keyword evidence="3" id="KW-0731">Sigma factor</keyword>
<evidence type="ECO:0000256" key="2">
    <source>
        <dbReference type="ARBA" id="ARBA00023015"/>
    </source>
</evidence>
<keyword evidence="5" id="KW-0804">Transcription</keyword>
<sequence>MAGWPIIERADDEWLVQSLRSGDGAAPGHFYDLYAVRLFDYCHVLLRDQEAAAFALLDSMIIMQERIGDLPDPGLFRGRLYAVTREQCLRRRTDAERHRAAEAGGSEADEATRRLVHSALLVLSGRQREALDLSLRHGLAADELAEVLRTTPQEASTLLEQARHELDAAFAAVMVATTGREACPSVAALAGPPGGTLDAETSGRLSRHISSCPVCGTRGERRLDAARLLTAMPFAAAPDELREHVLITASDPQFADMRSTIAMRADLPADAEPEERGDTSRRWPPVLAAVATGILVIAGIWFALPGSDGKNTGDDQAAASSPGALPSGEPSASDSDGPLPSDDVTSPSPSPSTSSGTPTPTPTPGAKNSKHPHPRPSSAPSSPASAPAQPPPPPPGPPALGTLAVYGCTMNGSRSCTVTVVAQGGPVDWRVTGTHGSIRAGGSGSLSAGQSAGVTATLTATLCLGSGSGSVSFSSGATATVDYRC</sequence>
<protein>
    <submittedName>
        <fullName evidence="7">DNA-directed RNA polymerase specialized sigma24 family protein</fullName>
    </submittedName>
</protein>
<dbReference type="InterPro" id="IPR013325">
    <property type="entry name" value="RNA_pol_sigma_r2"/>
</dbReference>
<evidence type="ECO:0000313" key="7">
    <source>
        <dbReference type="EMBL" id="TQL99398.1"/>
    </source>
</evidence>
<feature type="compositionally biased region" description="Low complexity" evidence="6">
    <location>
        <begin position="376"/>
        <end position="387"/>
    </location>
</feature>
<dbReference type="SUPFAM" id="SSF88946">
    <property type="entry name" value="Sigma2 domain of RNA polymerase sigma factors"/>
    <property type="match status" value="1"/>
</dbReference>
<evidence type="ECO:0000313" key="8">
    <source>
        <dbReference type="Proteomes" id="UP000316096"/>
    </source>
</evidence>
<dbReference type="Gene3D" id="1.10.10.10">
    <property type="entry name" value="Winged helix-like DNA-binding domain superfamily/Winged helix DNA-binding domain"/>
    <property type="match status" value="1"/>
</dbReference>
<dbReference type="GO" id="GO:0003677">
    <property type="term" value="F:DNA binding"/>
    <property type="evidence" value="ECO:0007669"/>
    <property type="project" value="UniProtKB-KW"/>
</dbReference>
<evidence type="ECO:0000256" key="1">
    <source>
        <dbReference type="ARBA" id="ARBA00010641"/>
    </source>
</evidence>
<dbReference type="InterPro" id="IPR036388">
    <property type="entry name" value="WH-like_DNA-bd_sf"/>
</dbReference>
<organism evidence="7 8">
    <name type="scientific">Actinoallomurus bryophytorum</name>
    <dbReference type="NCBI Taxonomy" id="1490222"/>
    <lineage>
        <taxon>Bacteria</taxon>
        <taxon>Bacillati</taxon>
        <taxon>Actinomycetota</taxon>
        <taxon>Actinomycetes</taxon>
        <taxon>Streptosporangiales</taxon>
        <taxon>Thermomonosporaceae</taxon>
        <taxon>Actinoallomurus</taxon>
    </lineage>
</organism>
<evidence type="ECO:0000256" key="6">
    <source>
        <dbReference type="SAM" id="MobiDB-lite"/>
    </source>
</evidence>
<proteinExistence type="inferred from homology"/>
<feature type="compositionally biased region" description="Low complexity" evidence="6">
    <location>
        <begin position="345"/>
        <end position="358"/>
    </location>
</feature>
<keyword evidence="8" id="KW-1185">Reference proteome</keyword>
<dbReference type="EMBL" id="VFOZ01000001">
    <property type="protein sequence ID" value="TQL99398.1"/>
    <property type="molecule type" value="Genomic_DNA"/>
</dbReference>
<feature type="region of interest" description="Disordered" evidence="6">
    <location>
        <begin position="311"/>
        <end position="399"/>
    </location>
</feature>
<dbReference type="RefSeq" id="WP_141958167.1">
    <property type="nucleotide sequence ID" value="NZ_VFOZ01000001.1"/>
</dbReference>